<feature type="domain" description="Integrase catalytic" evidence="2">
    <location>
        <begin position="33"/>
        <end position="191"/>
    </location>
</feature>
<dbReference type="InterPro" id="IPR036397">
    <property type="entry name" value="RNaseH_sf"/>
</dbReference>
<dbReference type="SUPFAM" id="SSF53098">
    <property type="entry name" value="Ribonuclease H-like"/>
    <property type="match status" value="1"/>
</dbReference>
<dbReference type="Gene3D" id="3.30.420.10">
    <property type="entry name" value="Ribonuclease H-like superfamily/Ribonuclease H"/>
    <property type="match status" value="1"/>
</dbReference>
<keyword evidence="4" id="KW-1185">Reference proteome</keyword>
<proteinExistence type="predicted"/>
<dbReference type="EMBL" id="VUJU01016370">
    <property type="protein sequence ID" value="KAF0689208.1"/>
    <property type="molecule type" value="Genomic_DNA"/>
</dbReference>
<evidence type="ECO:0000313" key="4">
    <source>
        <dbReference type="Proteomes" id="UP000478052"/>
    </source>
</evidence>
<reference evidence="3 4" key="1">
    <citation type="submission" date="2019-08" db="EMBL/GenBank/DDBJ databases">
        <title>Whole genome of Aphis craccivora.</title>
        <authorList>
            <person name="Voronova N.V."/>
            <person name="Shulinski R.S."/>
            <person name="Bandarenka Y.V."/>
            <person name="Zhorov D.G."/>
            <person name="Warner D."/>
        </authorList>
    </citation>
    <scope>NUCLEOTIDE SEQUENCE [LARGE SCALE GENOMIC DNA]</scope>
    <source>
        <strain evidence="3">180601</strain>
        <tissue evidence="3">Whole Body</tissue>
    </source>
</reference>
<accession>A0A6G0VIZ2</accession>
<dbReference type="Proteomes" id="UP000478052">
    <property type="component" value="Unassembled WGS sequence"/>
</dbReference>
<dbReference type="GO" id="GO:0003676">
    <property type="term" value="F:nucleic acid binding"/>
    <property type="evidence" value="ECO:0007669"/>
    <property type="project" value="InterPro"/>
</dbReference>
<evidence type="ECO:0000259" key="2">
    <source>
        <dbReference type="PROSITE" id="PS50994"/>
    </source>
</evidence>
<evidence type="ECO:0000256" key="1">
    <source>
        <dbReference type="SAM" id="MobiDB-lite"/>
    </source>
</evidence>
<organism evidence="3 4">
    <name type="scientific">Aphis craccivora</name>
    <name type="common">Cowpea aphid</name>
    <dbReference type="NCBI Taxonomy" id="307492"/>
    <lineage>
        <taxon>Eukaryota</taxon>
        <taxon>Metazoa</taxon>
        <taxon>Ecdysozoa</taxon>
        <taxon>Arthropoda</taxon>
        <taxon>Hexapoda</taxon>
        <taxon>Insecta</taxon>
        <taxon>Pterygota</taxon>
        <taxon>Neoptera</taxon>
        <taxon>Paraneoptera</taxon>
        <taxon>Hemiptera</taxon>
        <taxon>Sternorrhyncha</taxon>
        <taxon>Aphidomorpha</taxon>
        <taxon>Aphidoidea</taxon>
        <taxon>Aphididae</taxon>
        <taxon>Aphidini</taxon>
        <taxon>Aphis</taxon>
        <taxon>Aphis</taxon>
    </lineage>
</organism>
<dbReference type="PANTHER" id="PTHR37984">
    <property type="entry name" value="PROTEIN CBG26694"/>
    <property type="match status" value="1"/>
</dbReference>
<dbReference type="Pfam" id="PF00665">
    <property type="entry name" value="rve"/>
    <property type="match status" value="1"/>
</dbReference>
<name>A0A6G0VIZ2_APHCR</name>
<dbReference type="AlphaFoldDB" id="A0A6G0VIZ2"/>
<protein>
    <submittedName>
        <fullName evidence="3">Protein NYNRIN-like</fullName>
    </submittedName>
</protein>
<gene>
    <name evidence="3" type="ORF">FWK35_00038535</name>
</gene>
<dbReference type="OrthoDB" id="6612506at2759"/>
<dbReference type="InterPro" id="IPR050951">
    <property type="entry name" value="Retrovirus_Pol_polyprotein"/>
</dbReference>
<sequence length="320" mass="37524">MYKTIKKIISRCDVCQKSKITNQLLRGPIISNIPERPRQMVSLDLMGPLPRGQLGVKYILALVDIFSKHIKIYAIRRATTNIILNKIKNEYIPECGHIESILTDNGTQFQNKRWQQELTKLGIKHQYTTTYHPESNPVERYSREIGRILRTYCHKKHTTWSKYLQKIEFWLNNTINSSTGYTPYEILRGQKQPLNIDKFIEFPPQPVNSSHKVIIELARRKMTKMAEYRNQYKDKGKKFIEYKPNQWILIREHKLSNAEDKEISKFFLLYRGPYRITEVNNNNTVTIVDETGLESTHNMKNVKPYTPPDPGKIPGQSTSQ</sequence>
<dbReference type="InterPro" id="IPR001584">
    <property type="entry name" value="Integrase_cat-core"/>
</dbReference>
<comment type="caution">
    <text evidence="3">The sequence shown here is derived from an EMBL/GenBank/DDBJ whole genome shotgun (WGS) entry which is preliminary data.</text>
</comment>
<dbReference type="PROSITE" id="PS50994">
    <property type="entry name" value="INTEGRASE"/>
    <property type="match status" value="1"/>
</dbReference>
<dbReference type="InterPro" id="IPR012337">
    <property type="entry name" value="RNaseH-like_sf"/>
</dbReference>
<dbReference type="PANTHER" id="PTHR37984:SF5">
    <property type="entry name" value="PROTEIN NYNRIN-LIKE"/>
    <property type="match status" value="1"/>
</dbReference>
<dbReference type="GO" id="GO:0015074">
    <property type="term" value="P:DNA integration"/>
    <property type="evidence" value="ECO:0007669"/>
    <property type="project" value="InterPro"/>
</dbReference>
<feature type="region of interest" description="Disordered" evidence="1">
    <location>
        <begin position="298"/>
        <end position="320"/>
    </location>
</feature>
<evidence type="ECO:0000313" key="3">
    <source>
        <dbReference type="EMBL" id="KAF0689208.1"/>
    </source>
</evidence>